<evidence type="ECO:0000256" key="3">
    <source>
        <dbReference type="ARBA" id="ARBA00023135"/>
    </source>
</evidence>
<organism evidence="6 7">
    <name type="scientific">Anaeromyces robustus</name>
    <dbReference type="NCBI Taxonomy" id="1754192"/>
    <lineage>
        <taxon>Eukaryota</taxon>
        <taxon>Fungi</taxon>
        <taxon>Fungi incertae sedis</taxon>
        <taxon>Chytridiomycota</taxon>
        <taxon>Chytridiomycota incertae sedis</taxon>
        <taxon>Neocallimastigomycetes</taxon>
        <taxon>Neocallimastigales</taxon>
        <taxon>Neocallimastigaceae</taxon>
        <taxon>Anaeromyces</taxon>
    </lineage>
</organism>
<dbReference type="Gene3D" id="3.30.56.30">
    <property type="entry name" value="Signal recognition particle, SRP19-like subunit"/>
    <property type="match status" value="1"/>
</dbReference>
<dbReference type="Proteomes" id="UP000193944">
    <property type="component" value="Unassembled WGS sequence"/>
</dbReference>
<reference evidence="6 7" key="2">
    <citation type="submission" date="2016-08" db="EMBL/GenBank/DDBJ databases">
        <title>Pervasive Adenine N6-methylation of Active Genes in Fungi.</title>
        <authorList>
            <consortium name="DOE Joint Genome Institute"/>
            <person name="Mondo S.J."/>
            <person name="Dannebaum R.O."/>
            <person name="Kuo R.C."/>
            <person name="Labutti K."/>
            <person name="Haridas S."/>
            <person name="Kuo A."/>
            <person name="Salamov A."/>
            <person name="Ahrendt S.R."/>
            <person name="Lipzen A."/>
            <person name="Sullivan W."/>
            <person name="Andreopoulos W.B."/>
            <person name="Clum A."/>
            <person name="Lindquist E."/>
            <person name="Daum C."/>
            <person name="Ramamoorthy G.K."/>
            <person name="Gryganskyi A."/>
            <person name="Culley D."/>
            <person name="Magnuson J.K."/>
            <person name="James T.Y."/>
            <person name="O'Malley M.A."/>
            <person name="Stajich J.E."/>
            <person name="Spatafora J.W."/>
            <person name="Visel A."/>
            <person name="Grigoriev I.V."/>
        </authorList>
    </citation>
    <scope>NUCLEOTIDE SEQUENCE [LARGE SCALE GENOMIC DNA]</scope>
    <source>
        <strain evidence="6 7">S4</strain>
    </source>
</reference>
<feature type="region of interest" description="Disordered" evidence="5">
    <location>
        <begin position="1"/>
        <end position="20"/>
    </location>
</feature>
<evidence type="ECO:0000256" key="5">
    <source>
        <dbReference type="SAM" id="MobiDB-lite"/>
    </source>
</evidence>
<evidence type="ECO:0000313" key="7">
    <source>
        <dbReference type="Proteomes" id="UP000193944"/>
    </source>
</evidence>
<feature type="compositionally biased region" description="Low complexity" evidence="5">
    <location>
        <begin position="140"/>
        <end position="160"/>
    </location>
</feature>
<dbReference type="AlphaFoldDB" id="A0A1Y1XDE6"/>
<keyword evidence="4" id="KW-0687">Ribonucleoprotein</keyword>
<dbReference type="InterPro" id="IPR002778">
    <property type="entry name" value="Signal_recog_particle_SRP19"/>
</dbReference>
<dbReference type="Pfam" id="PF01922">
    <property type="entry name" value="SRP19"/>
    <property type="match status" value="1"/>
</dbReference>
<keyword evidence="7" id="KW-1185">Reference proteome</keyword>
<keyword evidence="2" id="KW-0963">Cytoplasm</keyword>
<evidence type="ECO:0000256" key="2">
    <source>
        <dbReference type="ARBA" id="ARBA00022490"/>
    </source>
</evidence>
<feature type="compositionally biased region" description="Basic residues" evidence="5">
    <location>
        <begin position="161"/>
        <end position="171"/>
    </location>
</feature>
<keyword evidence="3" id="KW-0733">Signal recognition particle</keyword>
<dbReference type="PANTHER" id="PTHR17453">
    <property type="entry name" value="SIGNAL RECOGNITION PARTICLE 19 KD PROTEIN"/>
    <property type="match status" value="1"/>
</dbReference>
<dbReference type="SUPFAM" id="SSF69695">
    <property type="entry name" value="SRP19"/>
    <property type="match status" value="1"/>
</dbReference>
<reference evidence="6 7" key="1">
    <citation type="submission" date="2016-08" db="EMBL/GenBank/DDBJ databases">
        <title>A Parts List for Fungal Cellulosomes Revealed by Comparative Genomics.</title>
        <authorList>
            <consortium name="DOE Joint Genome Institute"/>
            <person name="Haitjema C.H."/>
            <person name="Gilmore S.P."/>
            <person name="Henske J.K."/>
            <person name="Solomon K.V."/>
            <person name="De Groot R."/>
            <person name="Kuo A."/>
            <person name="Mondo S.J."/>
            <person name="Salamov A.A."/>
            <person name="Labutti K."/>
            <person name="Zhao Z."/>
            <person name="Chiniquy J."/>
            <person name="Barry K."/>
            <person name="Brewer H.M."/>
            <person name="Purvine S.O."/>
            <person name="Wright A.T."/>
            <person name="Boxma B."/>
            <person name="Van Alen T."/>
            <person name="Hackstein J.H."/>
            <person name="Baker S.E."/>
            <person name="Grigoriev I.V."/>
            <person name="O'Malley M.A."/>
        </authorList>
    </citation>
    <scope>NUCLEOTIDE SEQUENCE [LARGE SCALE GENOMIC DNA]</scope>
    <source>
        <strain evidence="6 7">S4</strain>
    </source>
</reference>
<sequence length="171" mass="19259">MELDIDNMDFPLPDQNTPSENNISITKEQLKEQIKDWMCIYPVYIDSKKTKDQGRKIGKEFCCESPQALAMFEALKKISATGIGINGAVLEDKKHPKDQLRIGRIKVNYTGNKKELLKKVSELVPECQKELDEKRKTQEAATSANSGSSSNSKPTNSNKKGNSKKKGKKRR</sequence>
<gene>
    <name evidence="6" type="ORF">BCR32DRAFT_142653</name>
</gene>
<evidence type="ECO:0000313" key="6">
    <source>
        <dbReference type="EMBL" id="ORX83790.1"/>
    </source>
</evidence>
<protein>
    <submittedName>
        <fullName evidence="6">Signal recognition particle, SRP19 subunit</fullName>
    </submittedName>
</protein>
<feature type="region of interest" description="Disordered" evidence="5">
    <location>
        <begin position="128"/>
        <end position="171"/>
    </location>
</feature>
<dbReference type="InterPro" id="IPR036521">
    <property type="entry name" value="SRP19-like_sf"/>
</dbReference>
<dbReference type="PANTHER" id="PTHR17453:SF0">
    <property type="entry name" value="SIGNAL RECOGNITION PARTICLE 19 KDA PROTEIN"/>
    <property type="match status" value="1"/>
</dbReference>
<dbReference type="GO" id="GO:0008312">
    <property type="term" value="F:7S RNA binding"/>
    <property type="evidence" value="ECO:0007669"/>
    <property type="project" value="InterPro"/>
</dbReference>
<dbReference type="OrthoDB" id="2190947at2759"/>
<dbReference type="EMBL" id="MCFG01000065">
    <property type="protein sequence ID" value="ORX83790.1"/>
    <property type="molecule type" value="Genomic_DNA"/>
</dbReference>
<dbReference type="GO" id="GO:0005786">
    <property type="term" value="C:signal recognition particle, endoplasmic reticulum targeting"/>
    <property type="evidence" value="ECO:0007669"/>
    <property type="project" value="UniProtKB-KW"/>
</dbReference>
<proteinExistence type="predicted"/>
<dbReference type="STRING" id="1754192.A0A1Y1XDE6"/>
<evidence type="ECO:0000256" key="4">
    <source>
        <dbReference type="ARBA" id="ARBA00023274"/>
    </source>
</evidence>
<accession>A0A1Y1XDE6</accession>
<name>A0A1Y1XDE6_9FUNG</name>
<feature type="compositionally biased region" description="Basic and acidic residues" evidence="5">
    <location>
        <begin position="128"/>
        <end position="138"/>
    </location>
</feature>
<dbReference type="GO" id="GO:0006617">
    <property type="term" value="P:SRP-dependent cotranslational protein targeting to membrane, signal sequence recognition"/>
    <property type="evidence" value="ECO:0007669"/>
    <property type="project" value="TreeGrafter"/>
</dbReference>
<comment type="subcellular location">
    <subcellularLocation>
        <location evidence="1">Cytoplasm</location>
    </subcellularLocation>
</comment>
<evidence type="ECO:0000256" key="1">
    <source>
        <dbReference type="ARBA" id="ARBA00004496"/>
    </source>
</evidence>
<comment type="caution">
    <text evidence="6">The sequence shown here is derived from an EMBL/GenBank/DDBJ whole genome shotgun (WGS) entry which is preliminary data.</text>
</comment>